<sequence>MSFVPTYIIASFDPNGSDFEFEIVVGDEKLREYAIERTLKHYGEHEPFLEEVKDMKIDDIINSAVDNNEWFVAKVTGDNVEIEDYS</sequence>
<proteinExistence type="predicted"/>
<gene>
    <name evidence="1" type="ORF">LCPAC401_01370</name>
</gene>
<evidence type="ECO:0000313" key="1">
    <source>
        <dbReference type="EMBL" id="QBK92499.1"/>
    </source>
</evidence>
<name>A0A481ZBP1_9VIRU</name>
<dbReference type="EMBL" id="MK500578">
    <property type="protein sequence ID" value="QBK92499.1"/>
    <property type="molecule type" value="Genomic_DNA"/>
</dbReference>
<accession>A0A481ZBP1</accession>
<reference evidence="1" key="1">
    <citation type="journal article" date="2019" name="MBio">
        <title>Virus Genomes from Deep Sea Sediments Expand the Ocean Megavirome and Support Independent Origins of Viral Gigantism.</title>
        <authorList>
            <person name="Backstrom D."/>
            <person name="Yutin N."/>
            <person name="Jorgensen S.L."/>
            <person name="Dharamshi J."/>
            <person name="Homa F."/>
            <person name="Zaremba-Niedwiedzka K."/>
            <person name="Spang A."/>
            <person name="Wolf Y.I."/>
            <person name="Koonin E.V."/>
            <person name="Ettema T.J."/>
        </authorList>
    </citation>
    <scope>NUCLEOTIDE SEQUENCE</scope>
</reference>
<organism evidence="1">
    <name type="scientific">Pithovirus LCPAC401</name>
    <dbReference type="NCBI Taxonomy" id="2506595"/>
    <lineage>
        <taxon>Viruses</taxon>
        <taxon>Pithoviruses</taxon>
    </lineage>
</organism>
<protein>
    <submittedName>
        <fullName evidence="1">Uncharacterized protein</fullName>
    </submittedName>
</protein>